<evidence type="ECO:0000313" key="1">
    <source>
        <dbReference type="EMBL" id="DAD81927.1"/>
    </source>
</evidence>
<organism evidence="1">
    <name type="scientific">Siphoviridae sp. ctAvK3</name>
    <dbReference type="NCBI Taxonomy" id="2826184"/>
    <lineage>
        <taxon>Viruses</taxon>
        <taxon>Duplodnaviria</taxon>
        <taxon>Heunggongvirae</taxon>
        <taxon>Uroviricota</taxon>
        <taxon>Caudoviricetes</taxon>
    </lineage>
</organism>
<reference evidence="1" key="1">
    <citation type="journal article" date="2021" name="Proc. Natl. Acad. Sci. U.S.A.">
        <title>A Catalog of Tens of Thousands of Viruses from Human Metagenomes Reveals Hidden Associations with Chronic Diseases.</title>
        <authorList>
            <person name="Tisza M.J."/>
            <person name="Buck C.B."/>
        </authorList>
    </citation>
    <scope>NUCLEOTIDE SEQUENCE</scope>
    <source>
        <strain evidence="1">CtAvK3</strain>
    </source>
</reference>
<sequence>MVLNLLDFDSENVNNVIICQKLKFKVDHLERNELYYRIGRAY</sequence>
<accession>A0A8S5MIR7</accession>
<protein>
    <submittedName>
        <fullName evidence="1">Uncharacterized protein</fullName>
    </submittedName>
</protein>
<dbReference type="EMBL" id="BK014910">
    <property type="protein sequence ID" value="DAD81927.1"/>
    <property type="molecule type" value="Genomic_DNA"/>
</dbReference>
<name>A0A8S5MIR7_9CAUD</name>
<proteinExistence type="predicted"/>